<reference evidence="4" key="1">
    <citation type="submission" date="2007-10" db="EMBL/GenBank/DDBJ databases">
        <title>Complete sequence of chromosome of Desulforudis audaxviator MP104C.</title>
        <authorList>
            <person name="Copeland A."/>
            <person name="Lucas S."/>
            <person name="Lapidus A."/>
            <person name="Barry K."/>
            <person name="Glavina del Rio T."/>
            <person name="Dalin E."/>
            <person name="Tice H."/>
            <person name="Bruce D."/>
            <person name="Pitluck S."/>
            <person name="Lowry S.R."/>
            <person name="Larimer F."/>
            <person name="Land M.L."/>
            <person name="Hauser L."/>
            <person name="Kyrpides N."/>
            <person name="Ivanova N.N."/>
            <person name="Richardson P."/>
        </authorList>
    </citation>
    <scope>NUCLEOTIDE SEQUENCE [LARGE SCALE GENOMIC DNA]</scope>
    <source>
        <strain evidence="4">MP104C</strain>
    </source>
</reference>
<feature type="transmembrane region" description="Helical" evidence="1">
    <location>
        <begin position="456"/>
        <end position="477"/>
    </location>
</feature>
<keyword evidence="1" id="KW-0472">Membrane</keyword>
<dbReference type="KEGG" id="dau:Daud_1083"/>
<dbReference type="HOGENOM" id="CLU_013382_1_0_9"/>
<dbReference type="InterPro" id="IPR017850">
    <property type="entry name" value="Alkaline_phosphatase_core_sf"/>
</dbReference>
<feature type="transmembrane region" description="Helical" evidence="1">
    <location>
        <begin position="553"/>
        <end position="574"/>
    </location>
</feature>
<dbReference type="EMBL" id="CP000860">
    <property type="protein sequence ID" value="ACA59595.1"/>
    <property type="molecule type" value="Genomic_DNA"/>
</dbReference>
<feature type="chain" id="PRO_5002762708" description="Phosphoglyceromutase" evidence="2">
    <location>
        <begin position="27"/>
        <end position="727"/>
    </location>
</feature>
<proteinExistence type="predicted"/>
<feature type="transmembrane region" description="Helical" evidence="1">
    <location>
        <begin position="681"/>
        <end position="699"/>
    </location>
</feature>
<feature type="signal peptide" evidence="2">
    <location>
        <begin position="1"/>
        <end position="26"/>
    </location>
</feature>
<feature type="transmembrane region" description="Helical" evidence="1">
    <location>
        <begin position="705"/>
        <end position="723"/>
    </location>
</feature>
<evidence type="ECO:0000313" key="4">
    <source>
        <dbReference type="Proteomes" id="UP000008544"/>
    </source>
</evidence>
<dbReference type="RefSeq" id="WP_012302181.1">
    <property type="nucleotide sequence ID" value="NC_010424.1"/>
</dbReference>
<evidence type="ECO:0000256" key="1">
    <source>
        <dbReference type="SAM" id="Phobius"/>
    </source>
</evidence>
<keyword evidence="1" id="KW-0812">Transmembrane</keyword>
<feature type="transmembrane region" description="Helical" evidence="1">
    <location>
        <begin position="497"/>
        <end position="522"/>
    </location>
</feature>
<organism evidence="3 4">
    <name type="scientific">Desulforudis audaxviator (strain MP104C)</name>
    <dbReference type="NCBI Taxonomy" id="477974"/>
    <lineage>
        <taxon>Bacteria</taxon>
        <taxon>Bacillati</taxon>
        <taxon>Bacillota</taxon>
        <taxon>Clostridia</taxon>
        <taxon>Thermoanaerobacterales</taxon>
        <taxon>Candidatus Desulforudaceae</taxon>
        <taxon>Candidatus Desulforudis</taxon>
    </lineage>
</organism>
<feature type="transmembrane region" description="Helical" evidence="1">
    <location>
        <begin position="377"/>
        <end position="395"/>
    </location>
</feature>
<feature type="transmembrane region" description="Helical" evidence="1">
    <location>
        <begin position="407"/>
        <end position="425"/>
    </location>
</feature>
<sequence length="727" mass="77319">MRIPGLGLVAALLLFTALFGAHPAAAAEGRVVMVVIDRMSLNDLGTGAFDTIVPQAALGLMNTNSGGIRNVENTHASIGAGSRIVATGAGFLAFEVDEWVQRIPAGEEYARRTGVTAPDGSVVHLGIARIWDLTRALPYQAEVGALGTTLRTNGLVTGVLGNADWDGIPRRPAAMIAMDGRGLVDWGVIGDETLTTDSQFPGGVRTDYERLFAAFRESTGVDFLVIELGDLSRLDEARPNVLPDVLAGLRAASLGRCAEFVERVRRELVPERDLLLVVSPTPPAVDITAGNTLSPVLMIGPEGSGTITSYSTRREGIVNNIDLAPTVMRFLNVDAPVKMTGRPLAVIPGAADLAGLQALNRQLVLTHNVRVPIIKTYMTIQIAVVIAALLTILFREIGIVRREYLQALLLVIMSFPLAALLLPLLPQPGPVWVGVEIVAVTLAVGAAAIRMSRHTAVGAFAFLGGLTALAILIDLFLGAPLQKFSLLSYDPLGGARFYGIGNEFMGVLIGAVILTAVCSLTLTPHRFRGPVLGGAGALFLITLFAVANPGIGANMGGTITALVAFLVTILLLLHVRFTRRLILASAGGAFLFLAGLTALEFMRGAEQQSHIGRAARLVFGGDLESGLQEAYNIVKRKVSMNLKLLRYTIWSRVYLASLGGLILLFYRPIGRMQTFRDQYPYVFKGLVGIAVGSVVALIFNDSGVVASATVMMFGAPPLLYLFLEEEG</sequence>
<keyword evidence="4" id="KW-1185">Reference proteome</keyword>
<dbReference type="AlphaFoldDB" id="B1I3N5"/>
<dbReference type="STRING" id="477974.Daud_1083"/>
<protein>
    <recommendedName>
        <fullName evidence="5">Phosphoglyceromutase</fullName>
    </recommendedName>
</protein>
<dbReference type="Proteomes" id="UP000008544">
    <property type="component" value="Chromosome"/>
</dbReference>
<feature type="transmembrane region" description="Helical" evidence="1">
    <location>
        <begin position="529"/>
        <end position="547"/>
    </location>
</feature>
<dbReference type="OrthoDB" id="3199331at2"/>
<evidence type="ECO:0000256" key="2">
    <source>
        <dbReference type="SAM" id="SignalP"/>
    </source>
</evidence>
<dbReference type="eggNOG" id="COG3119">
    <property type="taxonomic scope" value="Bacteria"/>
</dbReference>
<feature type="transmembrane region" description="Helical" evidence="1">
    <location>
        <begin position="431"/>
        <end position="449"/>
    </location>
</feature>
<feature type="transmembrane region" description="Helical" evidence="1">
    <location>
        <begin position="581"/>
        <end position="599"/>
    </location>
</feature>
<name>B1I3N5_DESAP</name>
<gene>
    <name evidence="3" type="ordered locus">Daud_1083</name>
</gene>
<feature type="transmembrane region" description="Helical" evidence="1">
    <location>
        <begin position="649"/>
        <end position="669"/>
    </location>
</feature>
<evidence type="ECO:0008006" key="5">
    <source>
        <dbReference type="Google" id="ProtNLM"/>
    </source>
</evidence>
<reference evidence="3 4" key="2">
    <citation type="journal article" date="2008" name="Science">
        <title>Environmental genomics reveals a single-species ecosystem deep within Earth.</title>
        <authorList>
            <person name="Chivian D."/>
            <person name="Brodie E.L."/>
            <person name="Alm E.J."/>
            <person name="Culley D.E."/>
            <person name="Dehal P.S."/>
            <person name="Desantis T.Z."/>
            <person name="Gihring T.M."/>
            <person name="Lapidus A."/>
            <person name="Lin L.H."/>
            <person name="Lowry S.R."/>
            <person name="Moser D.P."/>
            <person name="Richardson P.M."/>
            <person name="Southam G."/>
            <person name="Wanger G."/>
            <person name="Pratt L.M."/>
            <person name="Andersen G.L."/>
            <person name="Hazen T.C."/>
            <person name="Brockman F.J."/>
            <person name="Arkin A.P."/>
            <person name="Onstott T.C."/>
        </authorList>
    </citation>
    <scope>NUCLEOTIDE SEQUENCE [LARGE SCALE GENOMIC DNA]</scope>
    <source>
        <strain evidence="3 4">MP104C</strain>
    </source>
</reference>
<keyword evidence="2" id="KW-0732">Signal</keyword>
<evidence type="ECO:0000313" key="3">
    <source>
        <dbReference type="EMBL" id="ACA59595.1"/>
    </source>
</evidence>
<accession>B1I3N5</accession>
<dbReference type="SUPFAM" id="SSF53649">
    <property type="entry name" value="Alkaline phosphatase-like"/>
    <property type="match status" value="1"/>
</dbReference>
<keyword evidence="1" id="KW-1133">Transmembrane helix</keyword>